<proteinExistence type="predicted"/>
<evidence type="ECO:0000313" key="1">
    <source>
        <dbReference type="EMBL" id="SFE58327.1"/>
    </source>
</evidence>
<dbReference type="AlphaFoldDB" id="A0A1I2BQK4"/>
<sequence length="38" mass="4536">MNEWKQNVRQTDFHPATRKYYLSFKKVILSLLHSIEGG</sequence>
<evidence type="ECO:0000313" key="2">
    <source>
        <dbReference type="Proteomes" id="UP000199516"/>
    </source>
</evidence>
<keyword evidence="2" id="KW-1185">Reference proteome</keyword>
<dbReference type="EMBL" id="FONT01000002">
    <property type="protein sequence ID" value="SFE58327.1"/>
    <property type="molecule type" value="Genomic_DNA"/>
</dbReference>
<gene>
    <name evidence="1" type="ORF">SAMN05192532_102447</name>
</gene>
<organism evidence="1 2">
    <name type="scientific">Alteribacillus iranensis</name>
    <dbReference type="NCBI Taxonomy" id="930128"/>
    <lineage>
        <taxon>Bacteria</taxon>
        <taxon>Bacillati</taxon>
        <taxon>Bacillota</taxon>
        <taxon>Bacilli</taxon>
        <taxon>Bacillales</taxon>
        <taxon>Bacillaceae</taxon>
        <taxon>Alteribacillus</taxon>
    </lineage>
</organism>
<protein>
    <submittedName>
        <fullName evidence="1">Uncharacterized protein</fullName>
    </submittedName>
</protein>
<dbReference type="Proteomes" id="UP000199516">
    <property type="component" value="Unassembled WGS sequence"/>
</dbReference>
<reference evidence="1 2" key="1">
    <citation type="submission" date="2016-10" db="EMBL/GenBank/DDBJ databases">
        <authorList>
            <person name="de Groot N.N."/>
        </authorList>
    </citation>
    <scope>NUCLEOTIDE SEQUENCE [LARGE SCALE GENOMIC DNA]</scope>
    <source>
        <strain evidence="1 2">DSM 23995</strain>
    </source>
</reference>
<accession>A0A1I2BQK4</accession>
<name>A0A1I2BQK4_9BACI</name>
<dbReference type="STRING" id="930128.SAMN05192532_102447"/>